<dbReference type="EMBL" id="LR797386">
    <property type="protein sequence ID" value="CAB4212758.1"/>
    <property type="molecule type" value="Genomic_DNA"/>
</dbReference>
<evidence type="ECO:0000313" key="1">
    <source>
        <dbReference type="EMBL" id="CAB4198948.1"/>
    </source>
</evidence>
<sequence>MCVEITTAALVNASLAATAAGTGMQIAAQQKAKKAMSEAAALESGRQKTYRDQADAVFQESLGTAGAGVTGTKEADAGASREAAYKAAQAAAPTVSVAGTQGGTSKIVQDSAARENAIAGAKAGNAAHREAVLKGFGDVGIGTAIEQARSRQAAGQIGGFSKGSLDANRAELDYASHKGDSLNSWGQGISAAGTLASLGATMGFGAAADAAAAEAAKTAAAASTYGAGSEAVKQGVGYTVSTPIPGSTLASAANQTPVMSTSWIPEADFLAKTPNNWANQLSWYNRPFFGLGSAAGTADYYNKLHQIGVGSALAGHPKIR</sequence>
<dbReference type="EMBL" id="LR798379">
    <property type="protein sequence ID" value="CAB5227959.1"/>
    <property type="molecule type" value="Genomic_DNA"/>
</dbReference>
<evidence type="ECO:0000313" key="2">
    <source>
        <dbReference type="EMBL" id="CAB4212758.1"/>
    </source>
</evidence>
<dbReference type="EMBL" id="LR797274">
    <property type="protein sequence ID" value="CAB4198948.1"/>
    <property type="molecule type" value="Genomic_DNA"/>
</dbReference>
<proteinExistence type="predicted"/>
<accession>A0A6J7XDR5</accession>
<name>A0A6J7XDR5_9CAUD</name>
<protein>
    <submittedName>
        <fullName evidence="3">Uncharacterized protein</fullName>
    </submittedName>
</protein>
<gene>
    <name evidence="1" type="ORF">UFOVP1325_39</name>
    <name evidence="2" type="ORF">UFOVP1435_32</name>
    <name evidence="3" type="ORF">UFOVP1530_22</name>
</gene>
<organism evidence="3">
    <name type="scientific">uncultured Caudovirales phage</name>
    <dbReference type="NCBI Taxonomy" id="2100421"/>
    <lineage>
        <taxon>Viruses</taxon>
        <taxon>Duplodnaviria</taxon>
        <taxon>Heunggongvirae</taxon>
        <taxon>Uroviricota</taxon>
        <taxon>Caudoviricetes</taxon>
        <taxon>Peduoviridae</taxon>
        <taxon>Maltschvirus</taxon>
        <taxon>Maltschvirus maltsch</taxon>
    </lineage>
</organism>
<reference evidence="3" key="1">
    <citation type="submission" date="2020-05" db="EMBL/GenBank/DDBJ databases">
        <authorList>
            <person name="Chiriac C."/>
            <person name="Salcher M."/>
            <person name="Ghai R."/>
            <person name="Kavagutti S V."/>
        </authorList>
    </citation>
    <scope>NUCLEOTIDE SEQUENCE</scope>
</reference>
<evidence type="ECO:0000313" key="3">
    <source>
        <dbReference type="EMBL" id="CAB5227959.1"/>
    </source>
</evidence>